<dbReference type="SMART" id="SM01022">
    <property type="entry name" value="ASCH"/>
    <property type="match status" value="1"/>
</dbReference>
<dbReference type="Pfam" id="PF04266">
    <property type="entry name" value="ASCH"/>
    <property type="match status" value="1"/>
</dbReference>
<dbReference type="InterPro" id="IPR015947">
    <property type="entry name" value="PUA-like_sf"/>
</dbReference>
<dbReference type="SUPFAM" id="SSF88697">
    <property type="entry name" value="PUA domain-like"/>
    <property type="match status" value="1"/>
</dbReference>
<dbReference type="CDD" id="cd06555">
    <property type="entry name" value="ASCH_PF0470_like"/>
    <property type="match status" value="1"/>
</dbReference>
<evidence type="ECO:0000313" key="3">
    <source>
        <dbReference type="Proteomes" id="UP001335737"/>
    </source>
</evidence>
<evidence type="ECO:0000259" key="1">
    <source>
        <dbReference type="SMART" id="SM01022"/>
    </source>
</evidence>
<comment type="caution">
    <text evidence="2">The sequence shown here is derived from an EMBL/GenBank/DDBJ whole genome shotgun (WGS) entry which is preliminary data.</text>
</comment>
<dbReference type="Proteomes" id="UP001335737">
    <property type="component" value="Unassembled WGS sequence"/>
</dbReference>
<organism evidence="2 3">
    <name type="scientific">Virgibacillus tibetensis</name>
    <dbReference type="NCBI Taxonomy" id="3042313"/>
    <lineage>
        <taxon>Bacteria</taxon>
        <taxon>Bacillati</taxon>
        <taxon>Bacillota</taxon>
        <taxon>Bacilli</taxon>
        <taxon>Bacillales</taxon>
        <taxon>Bacillaceae</taxon>
        <taxon>Virgibacillus</taxon>
    </lineage>
</organism>
<evidence type="ECO:0000313" key="2">
    <source>
        <dbReference type="EMBL" id="MEC5425714.1"/>
    </source>
</evidence>
<dbReference type="RefSeq" id="WP_327609248.1">
    <property type="nucleotide sequence ID" value="NZ_JARZFX010000018.1"/>
</dbReference>
<accession>A0ABU6KK81</accession>
<sequence>MIHTMGLYEQPFQSIKAGKKTVEVRLNDEKRRLIKRGDIIRFREVPHHAEELKVEVLTLRNYDTFKEMYESIPAEDFAAEERSVDEMVQNTYKIYTPEQEKKWGTLAITIKLLEGTP</sequence>
<name>A0ABU6KK81_9BACI</name>
<proteinExistence type="predicted"/>
<keyword evidence="3" id="KW-1185">Reference proteome</keyword>
<dbReference type="Gene3D" id="2.30.130.30">
    <property type="entry name" value="Hypothetical protein"/>
    <property type="match status" value="1"/>
</dbReference>
<gene>
    <name evidence="2" type="ORF">QGM71_19785</name>
</gene>
<protein>
    <submittedName>
        <fullName evidence="2">ASCH domain-containing protein</fullName>
    </submittedName>
</protein>
<feature type="domain" description="ASCH" evidence="1">
    <location>
        <begin position="5"/>
        <end position="114"/>
    </location>
</feature>
<dbReference type="InterPro" id="IPR007374">
    <property type="entry name" value="ASCH_domain"/>
</dbReference>
<dbReference type="PIRSF" id="PIRSF016134">
    <property type="entry name" value="UCP016134"/>
    <property type="match status" value="1"/>
</dbReference>
<reference evidence="2 3" key="1">
    <citation type="journal article" date="2024" name="Int. J. Syst. Evol. Microbiol.">
        <title>Virgibacillus tibetensis sp. nov., isolated from salt lake on the Tibetan Plateau of China.</title>
        <authorList>
            <person name="Phurbu D."/>
            <person name="Liu Z.-X."/>
            <person name="Wang R."/>
            <person name="Zheng Y.-Y."/>
            <person name="Liu H.-C."/>
            <person name="Zhou Y.-G."/>
            <person name="Yu Y.-J."/>
            <person name="Li A.-H."/>
        </authorList>
    </citation>
    <scope>NUCLEOTIDE SEQUENCE [LARGE SCALE GENOMIC DNA]</scope>
    <source>
        <strain evidence="2 3">C22-A2</strain>
    </source>
</reference>
<dbReference type="EMBL" id="JARZFX010000018">
    <property type="protein sequence ID" value="MEC5425714.1"/>
    <property type="molecule type" value="Genomic_DNA"/>
</dbReference>
<dbReference type="InterPro" id="IPR016645">
    <property type="entry name" value="UCP016134"/>
</dbReference>